<accession>H1Y7B6</accession>
<evidence type="ECO:0000313" key="2">
    <source>
        <dbReference type="Proteomes" id="UP000002774"/>
    </source>
</evidence>
<evidence type="ECO:0000313" key="1">
    <source>
        <dbReference type="EMBL" id="EHQ29003.1"/>
    </source>
</evidence>
<dbReference type="AlphaFoldDB" id="H1Y7B6"/>
<dbReference type="Proteomes" id="UP000002774">
    <property type="component" value="Chromosome"/>
</dbReference>
<keyword evidence="2" id="KW-1185">Reference proteome</keyword>
<dbReference type="EMBL" id="CM001403">
    <property type="protein sequence ID" value="EHQ29003.1"/>
    <property type="molecule type" value="Genomic_DNA"/>
</dbReference>
<proteinExistence type="predicted"/>
<reference evidence="1" key="1">
    <citation type="submission" date="2011-09" db="EMBL/GenBank/DDBJ databases">
        <title>The permanent draft genome of Mucilaginibacter paludis DSM 18603.</title>
        <authorList>
            <consortium name="US DOE Joint Genome Institute (JGI-PGF)"/>
            <person name="Lucas S."/>
            <person name="Han J."/>
            <person name="Lapidus A."/>
            <person name="Bruce D."/>
            <person name="Goodwin L."/>
            <person name="Pitluck S."/>
            <person name="Peters L."/>
            <person name="Kyrpides N."/>
            <person name="Mavromatis K."/>
            <person name="Ivanova N."/>
            <person name="Mikhailova N."/>
            <person name="Held B."/>
            <person name="Detter J.C."/>
            <person name="Tapia R."/>
            <person name="Han C."/>
            <person name="Land M."/>
            <person name="Hauser L."/>
            <person name="Markowitz V."/>
            <person name="Cheng J.-F."/>
            <person name="Hugenholtz P."/>
            <person name="Woyke T."/>
            <person name="Wu D."/>
            <person name="Tindall B."/>
            <person name="Brambilla E."/>
            <person name="Klenk H.-P."/>
            <person name="Eisen J.A."/>
        </authorList>
    </citation>
    <scope>NUCLEOTIDE SEQUENCE [LARGE SCALE GENOMIC DNA]</scope>
    <source>
        <strain evidence="1">DSM 18603</strain>
    </source>
</reference>
<name>H1Y7B6_9SPHI</name>
<organism evidence="1 2">
    <name type="scientific">Mucilaginibacter paludis DSM 18603</name>
    <dbReference type="NCBI Taxonomy" id="714943"/>
    <lineage>
        <taxon>Bacteria</taxon>
        <taxon>Pseudomonadati</taxon>
        <taxon>Bacteroidota</taxon>
        <taxon>Sphingobacteriia</taxon>
        <taxon>Sphingobacteriales</taxon>
        <taxon>Sphingobacteriaceae</taxon>
        <taxon>Mucilaginibacter</taxon>
    </lineage>
</organism>
<gene>
    <name evidence="1" type="ORF">Mucpa_4919</name>
</gene>
<dbReference type="STRING" id="714943.Mucpa_4919"/>
<sequence length="65" mass="7308">MQELHKKILEAIAKNDKHALSQLKENLATQAFLDKYSINSDTGDVPPEAWITDLPEVLKEYGIKG</sequence>
<dbReference type="HOGENOM" id="CLU_2845072_0_0_10"/>
<protein>
    <submittedName>
        <fullName evidence="1">Uncharacterized protein</fullName>
    </submittedName>
</protein>